<dbReference type="PANTHER" id="PTHR21485">
    <property type="entry name" value="HAD SUPERFAMILY MEMBERS CMAS AND KDSC"/>
    <property type="match status" value="1"/>
</dbReference>
<organism evidence="1 2">
    <name type="scientific">Piscirickettsia salmonis</name>
    <dbReference type="NCBI Taxonomy" id="1238"/>
    <lineage>
        <taxon>Bacteria</taxon>
        <taxon>Pseudomonadati</taxon>
        <taxon>Pseudomonadota</taxon>
        <taxon>Gammaproteobacteria</taxon>
        <taxon>Thiotrichales</taxon>
        <taxon>Piscirickettsiaceae</taxon>
        <taxon>Piscirickettsia</taxon>
    </lineage>
</organism>
<keyword evidence="2" id="KW-1185">Reference proteome</keyword>
<dbReference type="RefSeq" id="WP_016210502.1">
    <property type="nucleotide sequence ID" value="NZ_CP012413.1"/>
</dbReference>
<dbReference type="InterPro" id="IPR020039">
    <property type="entry name" value="PseF"/>
</dbReference>
<dbReference type="EC" id="2.7.7.43" evidence="1"/>
<accession>A0A9Q6LKJ2</accession>
<dbReference type="EMBL" id="CP038908">
    <property type="protein sequence ID" value="QGO04853.1"/>
    <property type="molecule type" value="Genomic_DNA"/>
</dbReference>
<dbReference type="NCBIfam" id="TIGR03584">
    <property type="entry name" value="PseF"/>
    <property type="match status" value="1"/>
</dbReference>
<keyword evidence="1" id="KW-0808">Transferase</keyword>
<dbReference type="Pfam" id="PF02348">
    <property type="entry name" value="CTP_transf_3"/>
    <property type="match status" value="1"/>
</dbReference>
<dbReference type="CDD" id="cd02513">
    <property type="entry name" value="CMP-NeuAc_Synthase"/>
    <property type="match status" value="1"/>
</dbReference>
<evidence type="ECO:0000313" key="2">
    <source>
        <dbReference type="Proteomes" id="UP000422232"/>
    </source>
</evidence>
<dbReference type="AlphaFoldDB" id="A0A9Q6LKJ2"/>
<reference evidence="1 2" key="1">
    <citation type="submission" date="2019-04" db="EMBL/GenBank/DDBJ databases">
        <title>Complete genome sequencing of Piscirickettsia salmonis strain Psal-009.</title>
        <authorList>
            <person name="Schober I."/>
            <person name="Bunk B."/>
            <person name="Sproer C."/>
            <person name="Carril G.P."/>
            <person name="Riedel T."/>
            <person name="Flores-Herrera P.A."/>
            <person name="Nourdin-Galindo G."/>
            <person name="Marshall S.H."/>
            <person name="Overmann J."/>
        </authorList>
    </citation>
    <scope>NUCLEOTIDE SEQUENCE [LARGE SCALE GENOMIC DNA]</scope>
    <source>
        <strain evidence="1 2">Psal-009</strain>
    </source>
</reference>
<dbReference type="GO" id="GO:0008781">
    <property type="term" value="F:N-acylneuraminate cytidylyltransferase activity"/>
    <property type="evidence" value="ECO:0007669"/>
    <property type="project" value="UniProtKB-EC"/>
</dbReference>
<protein>
    <submittedName>
        <fullName evidence="1">N-acylneuraminate cytidylyltransferase</fullName>
        <ecNumber evidence="1">2.7.7.43</ecNumber>
    </submittedName>
</protein>
<dbReference type="PANTHER" id="PTHR21485:SF6">
    <property type="entry name" value="N-ACYLNEURAMINATE CYTIDYLYLTRANSFERASE-RELATED"/>
    <property type="match status" value="1"/>
</dbReference>
<dbReference type="GeneID" id="66739670"/>
<keyword evidence="1" id="KW-0548">Nucleotidyltransferase</keyword>
<gene>
    <name evidence="1" type="primary">neuA</name>
    <name evidence="1" type="ORF">Psal009_00729</name>
</gene>
<dbReference type="InterPro" id="IPR050793">
    <property type="entry name" value="CMP-NeuNAc_synthase"/>
</dbReference>
<dbReference type="Gene3D" id="3.90.550.10">
    <property type="entry name" value="Spore Coat Polysaccharide Biosynthesis Protein SpsA, Chain A"/>
    <property type="match status" value="1"/>
</dbReference>
<dbReference type="InterPro" id="IPR003329">
    <property type="entry name" value="Cytidylyl_trans"/>
</dbReference>
<proteinExistence type="predicted"/>
<dbReference type="Proteomes" id="UP000422232">
    <property type="component" value="Chromosome"/>
</dbReference>
<dbReference type="SUPFAM" id="SSF53448">
    <property type="entry name" value="Nucleotide-diphospho-sugar transferases"/>
    <property type="match status" value="1"/>
</dbReference>
<name>A0A9Q6LKJ2_PISSA</name>
<dbReference type="InterPro" id="IPR029044">
    <property type="entry name" value="Nucleotide-diphossugar_trans"/>
</dbReference>
<evidence type="ECO:0000313" key="1">
    <source>
        <dbReference type="EMBL" id="QGO04853.1"/>
    </source>
</evidence>
<sequence>MNIAIIPARGGSKRIPGKNIKEFYGKPIIAYSIAAAQASGLFSKIIVSTDDENIAEVAKQYGAEVPFMRPSKLADDFSGTVPVIIHAIEELGKLGINPEYVCCIYATAPFLLSEFLTEGYYKLINDDSVQFCFSATSFKSTIFRAFKLDEHGRCKMFWPEHYFTRSQDLNEAYYDAGQFYWGRKDSFQKYGKIFESYSLPIIIPHYLVQDIDTNDDWLRAEMMYQALLNKT</sequence>